<dbReference type="AlphaFoldDB" id="A0A382JTG1"/>
<sequence>MQNEKGRIITFSVDDEVAEKLELV</sequence>
<protein>
    <submittedName>
        <fullName evidence="1">Uncharacterized protein</fullName>
    </submittedName>
</protein>
<organism evidence="1">
    <name type="scientific">marine metagenome</name>
    <dbReference type="NCBI Taxonomy" id="408172"/>
    <lineage>
        <taxon>unclassified sequences</taxon>
        <taxon>metagenomes</taxon>
        <taxon>ecological metagenomes</taxon>
    </lineage>
</organism>
<accession>A0A382JTG1</accession>
<proteinExistence type="predicted"/>
<name>A0A382JTG1_9ZZZZ</name>
<dbReference type="EMBL" id="UINC01076150">
    <property type="protein sequence ID" value="SVC15039.1"/>
    <property type="molecule type" value="Genomic_DNA"/>
</dbReference>
<evidence type="ECO:0000313" key="1">
    <source>
        <dbReference type="EMBL" id="SVC15039.1"/>
    </source>
</evidence>
<gene>
    <name evidence="1" type="ORF">METZ01_LOCUS267893</name>
</gene>
<reference evidence="1" key="1">
    <citation type="submission" date="2018-05" db="EMBL/GenBank/DDBJ databases">
        <authorList>
            <person name="Lanie J.A."/>
            <person name="Ng W.-L."/>
            <person name="Kazmierczak K.M."/>
            <person name="Andrzejewski T.M."/>
            <person name="Davidsen T.M."/>
            <person name="Wayne K.J."/>
            <person name="Tettelin H."/>
            <person name="Glass J.I."/>
            <person name="Rusch D."/>
            <person name="Podicherti R."/>
            <person name="Tsui H.-C.T."/>
            <person name="Winkler M.E."/>
        </authorList>
    </citation>
    <scope>NUCLEOTIDE SEQUENCE</scope>
</reference>